<feature type="transmembrane region" description="Helical" evidence="1">
    <location>
        <begin position="426"/>
        <end position="443"/>
    </location>
</feature>
<dbReference type="AlphaFoldDB" id="A0A0X8JNM7"/>
<proteinExistence type="predicted"/>
<feature type="transmembrane region" description="Helical" evidence="1">
    <location>
        <begin position="298"/>
        <end position="321"/>
    </location>
</feature>
<dbReference type="EMBL" id="CP014230">
    <property type="protein sequence ID" value="AMD92048.1"/>
    <property type="molecule type" value="Genomic_DNA"/>
</dbReference>
<feature type="transmembrane region" description="Helical" evidence="1">
    <location>
        <begin position="333"/>
        <end position="354"/>
    </location>
</feature>
<evidence type="ECO:0000256" key="1">
    <source>
        <dbReference type="SAM" id="Phobius"/>
    </source>
</evidence>
<accession>A0A0X8JNM7</accession>
<evidence type="ECO:0000313" key="3">
    <source>
        <dbReference type="Proteomes" id="UP000063964"/>
    </source>
</evidence>
<dbReference type="KEGG" id="doa:AXF15_02275"/>
<feature type="transmembrane region" description="Helical" evidence="1">
    <location>
        <begin position="117"/>
        <end position="134"/>
    </location>
</feature>
<gene>
    <name evidence="2" type="ORF">AXF15_02275</name>
</gene>
<feature type="transmembrane region" description="Helical" evidence="1">
    <location>
        <begin position="12"/>
        <end position="31"/>
    </location>
</feature>
<dbReference type="RefSeq" id="WP_066602747.1">
    <property type="nucleotide sequence ID" value="NZ_CP014230.1"/>
</dbReference>
<feature type="transmembrane region" description="Helical" evidence="1">
    <location>
        <begin position="390"/>
        <end position="414"/>
    </location>
</feature>
<evidence type="ECO:0008006" key="4">
    <source>
        <dbReference type="Google" id="ProtNLM"/>
    </source>
</evidence>
<keyword evidence="1" id="KW-1133">Transmembrane helix</keyword>
<keyword evidence="1" id="KW-0812">Transmembrane</keyword>
<feature type="transmembrane region" description="Helical" evidence="1">
    <location>
        <begin position="179"/>
        <end position="199"/>
    </location>
</feature>
<evidence type="ECO:0000313" key="2">
    <source>
        <dbReference type="EMBL" id="AMD92048.1"/>
    </source>
</evidence>
<feature type="transmembrane region" description="Helical" evidence="1">
    <location>
        <begin position="244"/>
        <end position="264"/>
    </location>
</feature>
<organism evidence="2 3">
    <name type="scientific">Desulfomicrobium orale DSM 12838</name>
    <dbReference type="NCBI Taxonomy" id="888061"/>
    <lineage>
        <taxon>Bacteria</taxon>
        <taxon>Pseudomonadati</taxon>
        <taxon>Thermodesulfobacteriota</taxon>
        <taxon>Desulfovibrionia</taxon>
        <taxon>Desulfovibrionales</taxon>
        <taxon>Desulfomicrobiaceae</taxon>
        <taxon>Desulfomicrobium</taxon>
    </lineage>
</organism>
<reference evidence="3" key="1">
    <citation type="submission" date="2016-02" db="EMBL/GenBank/DDBJ databases">
        <authorList>
            <person name="Holder M.E."/>
            <person name="Ajami N.J."/>
            <person name="Petrosino J.F."/>
        </authorList>
    </citation>
    <scope>NUCLEOTIDE SEQUENCE [LARGE SCALE GENOMIC DNA]</scope>
    <source>
        <strain evidence="3">DSM 12838</strain>
    </source>
</reference>
<feature type="transmembrane region" description="Helical" evidence="1">
    <location>
        <begin position="86"/>
        <end position="111"/>
    </location>
</feature>
<keyword evidence="3" id="KW-1185">Reference proteome</keyword>
<protein>
    <recommendedName>
        <fullName evidence="4">Polysaccharide biosynthesis protein C-terminal domain-containing protein</fullName>
    </recommendedName>
</protein>
<feature type="transmembrane region" description="Helical" evidence="1">
    <location>
        <begin position="449"/>
        <end position="475"/>
    </location>
</feature>
<sequence length="487" mass="55157">MLKKIIIAIGTGYALKIVQTLCGLVTVPILIGDKGLGLAGYGQLAVILSLSALMSMLFDGFRLSASKFIGKNKANLYEQVCKALQIFLLLTLLMASFIILLSRPLLLLFGLDNQPAVIIYCIAVYFIFEQLLYVAEQYYHAQLKTFVVNVLNAIEIICRLIFIINIFNGYGGTNLCYLLILLGTHVAKFFLYFMLIFYLNSKKYVYFLRIEEIKIFIKESIPLSLRGIANFLVFRMSIVYANNVLSAEAAAVFSIIFVTLRGYINQIFVNVIRPMVIPVTSGMNFLNMNNDKIFKYNIIISFYEFLIISAIAVIACFSPLWLPYWLGDSFKQYQGVCALAVGVMSAEAAFSLKSLILVSQGFGGKVARYSIFACMLYLLLLYFFKCLNTVFLHWIIMAIIFYILLYNGFSISYLFNKLYRCQWRSFLMILFVTIILSVNYVLFSVEEKAFAILLTTLSSSALILLGLTSIAWSFLRYVPATFGKLVK</sequence>
<feature type="transmembrane region" description="Helical" evidence="1">
    <location>
        <begin position="43"/>
        <end position="65"/>
    </location>
</feature>
<dbReference type="Proteomes" id="UP000063964">
    <property type="component" value="Chromosome"/>
</dbReference>
<feature type="transmembrane region" description="Helical" evidence="1">
    <location>
        <begin position="366"/>
        <end position="384"/>
    </location>
</feature>
<name>A0A0X8JNM7_9BACT</name>
<keyword evidence="1" id="KW-0472">Membrane</keyword>
<feature type="transmembrane region" description="Helical" evidence="1">
    <location>
        <begin position="146"/>
        <end position="167"/>
    </location>
</feature>